<dbReference type="EMBL" id="LVYU01000118">
    <property type="protein sequence ID" value="KZA98317.1"/>
    <property type="molecule type" value="Genomic_DNA"/>
</dbReference>
<gene>
    <name evidence="1" type="ORF">A4A59_28040</name>
</gene>
<organism evidence="1">
    <name type="scientific">Rhizobium leguminosarum</name>
    <dbReference type="NCBI Taxonomy" id="384"/>
    <lineage>
        <taxon>Bacteria</taxon>
        <taxon>Pseudomonadati</taxon>
        <taxon>Pseudomonadota</taxon>
        <taxon>Alphaproteobacteria</taxon>
        <taxon>Hyphomicrobiales</taxon>
        <taxon>Rhizobiaceae</taxon>
        <taxon>Rhizobium/Agrobacterium group</taxon>
        <taxon>Rhizobium</taxon>
    </lineage>
</organism>
<protein>
    <submittedName>
        <fullName evidence="1">Uncharacterized protein</fullName>
    </submittedName>
</protein>
<name>A0A154IDZ3_RHILE</name>
<proteinExistence type="predicted"/>
<sequence length="103" mass="11423">MITGDSDQLGSILNFGNTVEDFSNDSIKSFKFLGLAHLHQIARDYNDVDPANTFQDLMQFVDQHRAKAWPETILATNSYMDVAKVQPTNTRHLFSVGGHVGGP</sequence>
<reference evidence="1" key="1">
    <citation type="submission" date="2016-03" db="EMBL/GenBank/DDBJ databases">
        <title>Microsymbionts genomes from the relict species Vavilovia formosa.</title>
        <authorList>
            <person name="Chirak E."/>
            <person name="Kimeklis A."/>
            <person name="Kopat V."/>
            <person name="Andronov E."/>
        </authorList>
    </citation>
    <scope>NUCLEOTIDE SEQUENCE [LARGE SCALE GENOMIC DNA]</scope>
    <source>
        <strain evidence="1">Vaf12</strain>
    </source>
</reference>
<evidence type="ECO:0000313" key="1">
    <source>
        <dbReference type="EMBL" id="KZA98317.1"/>
    </source>
</evidence>
<accession>A0A154IDZ3</accession>
<comment type="caution">
    <text evidence="1">The sequence shown here is derived from an EMBL/GenBank/DDBJ whole genome shotgun (WGS) entry which is preliminary data.</text>
</comment>
<dbReference type="AlphaFoldDB" id="A0A154IDZ3"/>